<gene>
    <name evidence="3" type="ORF">OG222_07310</name>
</gene>
<protein>
    <recommendedName>
        <fullName evidence="4">Anti-sigma factor</fullName>
    </recommendedName>
</protein>
<evidence type="ECO:0000256" key="1">
    <source>
        <dbReference type="SAM" id="MobiDB-lite"/>
    </source>
</evidence>
<organism evidence="3">
    <name type="scientific">Streptomyces sp. NBC_00148</name>
    <dbReference type="NCBI Taxonomy" id="2903626"/>
    <lineage>
        <taxon>Bacteria</taxon>
        <taxon>Bacillati</taxon>
        <taxon>Actinomycetota</taxon>
        <taxon>Actinomycetes</taxon>
        <taxon>Kitasatosporales</taxon>
        <taxon>Streptomycetaceae</taxon>
        <taxon>Streptomyces</taxon>
    </lineage>
</organism>
<feature type="transmembrane region" description="Helical" evidence="2">
    <location>
        <begin position="48"/>
        <end position="70"/>
    </location>
</feature>
<keyword evidence="2" id="KW-0472">Membrane</keyword>
<evidence type="ECO:0008006" key="4">
    <source>
        <dbReference type="Google" id="ProtNLM"/>
    </source>
</evidence>
<sequence length="236" mass="24699">MDEDLRERLRTAAASHRPDRARMLARIERGMAQEPPARPARAPRTPMPWLRVAGATAAVCGVLTAGAFAVTSAGREGPADGGQVTAGPASPAPAASPARGAALPAGNGPLWSDGSLDPNSNSYWAQSEVTVKTTQPLSTLTVELRIALNGGVNTTGSWRSLPEKDFVVSAREEDGFLVYRWTLKPGRSVPVGTHSFAGQYNHAEGTRDTGRDDYTARGRAPADGAVSVGGGFTDTH</sequence>
<dbReference type="EMBL" id="CP108169">
    <property type="protein sequence ID" value="WTQ72897.1"/>
    <property type="molecule type" value="Genomic_DNA"/>
</dbReference>
<name>A0AAU1LNW0_9ACTN</name>
<feature type="region of interest" description="Disordered" evidence="1">
    <location>
        <begin position="74"/>
        <end position="114"/>
    </location>
</feature>
<feature type="compositionally biased region" description="Low complexity" evidence="1">
    <location>
        <begin position="86"/>
        <end position="106"/>
    </location>
</feature>
<keyword evidence="2" id="KW-1133">Transmembrane helix</keyword>
<accession>A0AAU1LNW0</accession>
<keyword evidence="2" id="KW-0812">Transmembrane</keyword>
<proteinExistence type="predicted"/>
<evidence type="ECO:0000313" key="3">
    <source>
        <dbReference type="EMBL" id="WTQ72897.1"/>
    </source>
</evidence>
<reference evidence="3" key="1">
    <citation type="submission" date="2022-10" db="EMBL/GenBank/DDBJ databases">
        <title>The complete genomes of actinobacterial strains from the NBC collection.</title>
        <authorList>
            <person name="Joergensen T.S."/>
            <person name="Alvarez Arevalo M."/>
            <person name="Sterndorff E.B."/>
            <person name="Faurdal D."/>
            <person name="Vuksanovic O."/>
            <person name="Mourched A.-S."/>
            <person name="Charusanti P."/>
            <person name="Shaw S."/>
            <person name="Blin K."/>
            <person name="Weber T."/>
        </authorList>
    </citation>
    <scope>NUCLEOTIDE SEQUENCE</scope>
    <source>
        <strain evidence="3">NBC_00148</strain>
    </source>
</reference>
<dbReference type="AlphaFoldDB" id="A0AAU1LNW0"/>
<evidence type="ECO:0000256" key="2">
    <source>
        <dbReference type="SAM" id="Phobius"/>
    </source>
</evidence>